<evidence type="ECO:0000256" key="1">
    <source>
        <dbReference type="SAM" id="MobiDB-lite"/>
    </source>
</evidence>
<dbReference type="EMBL" id="MGAR01000022">
    <property type="protein sequence ID" value="OGK51656.1"/>
    <property type="molecule type" value="Genomic_DNA"/>
</dbReference>
<comment type="caution">
    <text evidence="3">The sequence shown here is derived from an EMBL/GenBank/DDBJ whole genome shotgun (WGS) entry which is preliminary data.</text>
</comment>
<dbReference type="InterPro" id="IPR008963">
    <property type="entry name" value="Purple_acid_Pase-like_N"/>
</dbReference>
<dbReference type="SMART" id="SM00060">
    <property type="entry name" value="FN3"/>
    <property type="match status" value="2"/>
</dbReference>
<dbReference type="Gene3D" id="2.60.40.10">
    <property type="entry name" value="Immunoglobulins"/>
    <property type="match status" value="1"/>
</dbReference>
<dbReference type="SUPFAM" id="SSF49363">
    <property type="entry name" value="Purple acid phosphatase, N-terminal domain"/>
    <property type="match status" value="1"/>
</dbReference>
<sequence>MKLKLFTMPKFDRRLKVYLLGLVLALVGGGIILLGILLSQNYITSASETTPDGVTVSPVSGNAVQLKWKTSKEIAGVVEYGTDASKLDGTAYSVGNSTQNVVELQQLKPDTTYYFRLKINDQIYDNNGSLWSFTTGPVTTPTPTGDAQATPSATISGSANTGTPTVTRSTTVLPTGSIGTPAVTSAINCQNSNCSQVQGLLGKGCSIQDYMRCLYSKTGLTPSPSPTFGPSPTPTITLTPTPDISSCTISWMQGNSCSSFSWYDMIKNNTIACGDNYTKYFVQCQSTSFDSSETPTWFCNQTTTSSNISLPCSAAPSPAPGQQIFCRVRAETATGGSTGATAWVYANKTCTSSTPTPTPDISTCDIDFIQSNSCNSWTWDDMLTNNVTACGTSFARYYVQCKSSSFSSTDAATWYCNETATTNSVTVPCGTAPTPIPGGAVFCRVRAETSTGGSTDATDWVTGNTTCGQTDSTNTDCALNFFQANNCNSFYWDNINQKLPECSATFSHYFLQCKTIPFPTNAWTGTWYCNETTTNDYLDLPCANAPTPATGANIYCRVRAEDAEASTAHSTDWIYAQSLSCP</sequence>
<gene>
    <name evidence="3" type="ORF">A2966_05010</name>
</gene>
<protein>
    <recommendedName>
        <fullName evidence="2">Fibronectin type-III domain-containing protein</fullName>
    </recommendedName>
</protein>
<proteinExistence type="predicted"/>
<reference evidence="3 4" key="1">
    <citation type="journal article" date="2016" name="Nat. Commun.">
        <title>Thousands of microbial genomes shed light on interconnected biogeochemical processes in an aquifer system.</title>
        <authorList>
            <person name="Anantharaman K."/>
            <person name="Brown C.T."/>
            <person name="Hug L.A."/>
            <person name="Sharon I."/>
            <person name="Castelle C.J."/>
            <person name="Probst A.J."/>
            <person name="Thomas B.C."/>
            <person name="Singh A."/>
            <person name="Wilkins M.J."/>
            <person name="Karaoz U."/>
            <person name="Brodie E.L."/>
            <person name="Williams K.H."/>
            <person name="Hubbard S.S."/>
            <person name="Banfield J.F."/>
        </authorList>
    </citation>
    <scope>NUCLEOTIDE SEQUENCE [LARGE SCALE GENOMIC DNA]</scope>
</reference>
<dbReference type="InterPro" id="IPR003961">
    <property type="entry name" value="FN3_dom"/>
</dbReference>
<dbReference type="InterPro" id="IPR013783">
    <property type="entry name" value="Ig-like_fold"/>
</dbReference>
<accession>A0A1F7J7S7</accession>
<dbReference type="CDD" id="cd00063">
    <property type="entry name" value="FN3"/>
    <property type="match status" value="1"/>
</dbReference>
<dbReference type="AlphaFoldDB" id="A0A1F7J7S7"/>
<feature type="domain" description="Fibronectin type-III" evidence="2">
    <location>
        <begin position="50"/>
        <end position="143"/>
    </location>
</feature>
<dbReference type="PROSITE" id="PS50853">
    <property type="entry name" value="FN3"/>
    <property type="match status" value="1"/>
</dbReference>
<organism evidence="3 4">
    <name type="scientific">Candidatus Roizmanbacteria bacterium RIFCSPLOWO2_01_FULL_41_22</name>
    <dbReference type="NCBI Taxonomy" id="1802067"/>
    <lineage>
        <taxon>Bacteria</taxon>
        <taxon>Candidatus Roizmaniibacteriota</taxon>
    </lineage>
</organism>
<dbReference type="GO" id="GO:0003993">
    <property type="term" value="F:acid phosphatase activity"/>
    <property type="evidence" value="ECO:0007669"/>
    <property type="project" value="InterPro"/>
</dbReference>
<evidence type="ECO:0000313" key="3">
    <source>
        <dbReference type="EMBL" id="OGK51656.1"/>
    </source>
</evidence>
<dbReference type="Proteomes" id="UP000176480">
    <property type="component" value="Unassembled WGS sequence"/>
</dbReference>
<dbReference type="GO" id="GO:0046872">
    <property type="term" value="F:metal ion binding"/>
    <property type="evidence" value="ECO:0007669"/>
    <property type="project" value="InterPro"/>
</dbReference>
<feature type="region of interest" description="Disordered" evidence="1">
    <location>
        <begin position="140"/>
        <end position="165"/>
    </location>
</feature>
<evidence type="ECO:0000259" key="2">
    <source>
        <dbReference type="PROSITE" id="PS50853"/>
    </source>
</evidence>
<feature type="compositionally biased region" description="Polar residues" evidence="1">
    <location>
        <begin position="147"/>
        <end position="160"/>
    </location>
</feature>
<dbReference type="Pfam" id="PF16656">
    <property type="entry name" value="Pur_ac_phosph_N"/>
    <property type="match status" value="1"/>
</dbReference>
<evidence type="ECO:0000313" key="4">
    <source>
        <dbReference type="Proteomes" id="UP000176480"/>
    </source>
</evidence>
<name>A0A1F7J7S7_9BACT</name>
<dbReference type="STRING" id="1802067.A2966_05010"/>
<dbReference type="InterPro" id="IPR015914">
    <property type="entry name" value="PAPs_N"/>
</dbReference>